<keyword evidence="3" id="KW-1133">Transmembrane helix</keyword>
<dbReference type="Gene3D" id="2.60.120.260">
    <property type="entry name" value="Galactose-binding domain-like"/>
    <property type="match status" value="1"/>
</dbReference>
<dbReference type="InterPro" id="IPR003305">
    <property type="entry name" value="CenC_carb-bd"/>
</dbReference>
<dbReference type="InterPro" id="IPR008979">
    <property type="entry name" value="Galactose-bd-like_sf"/>
</dbReference>
<gene>
    <name evidence="5" type="ORF">A2112_00670</name>
</gene>
<dbReference type="PANTHER" id="PTHR30093">
    <property type="entry name" value="GENERAL SECRETION PATHWAY PROTEIN G"/>
    <property type="match status" value="1"/>
</dbReference>
<dbReference type="EMBL" id="MGFK01000026">
    <property type="protein sequence ID" value="OGM03934.1"/>
    <property type="molecule type" value="Genomic_DNA"/>
</dbReference>
<dbReference type="Gene3D" id="3.30.700.10">
    <property type="entry name" value="Glycoprotein, Type 4 Pilin"/>
    <property type="match status" value="1"/>
</dbReference>
<feature type="region of interest" description="Disordered" evidence="2">
    <location>
        <begin position="149"/>
        <end position="187"/>
    </location>
</feature>
<evidence type="ECO:0000256" key="1">
    <source>
        <dbReference type="ARBA" id="ARBA00022801"/>
    </source>
</evidence>
<name>A0A1F7WM65_9BACT</name>
<organism evidence="5 6">
    <name type="scientific">Candidatus Woesebacteria bacterium GWA1_42_12</name>
    <dbReference type="NCBI Taxonomy" id="1802472"/>
    <lineage>
        <taxon>Bacteria</taxon>
        <taxon>Candidatus Woeseibacteriota</taxon>
    </lineage>
</organism>
<dbReference type="AlphaFoldDB" id="A0A1F7WM65"/>
<evidence type="ECO:0000313" key="6">
    <source>
        <dbReference type="Proteomes" id="UP000177091"/>
    </source>
</evidence>
<evidence type="ECO:0000256" key="3">
    <source>
        <dbReference type="SAM" id="Phobius"/>
    </source>
</evidence>
<dbReference type="Pfam" id="PF07963">
    <property type="entry name" value="N_methyl"/>
    <property type="match status" value="1"/>
</dbReference>
<evidence type="ECO:0000259" key="4">
    <source>
        <dbReference type="Pfam" id="PF02018"/>
    </source>
</evidence>
<dbReference type="GO" id="GO:0016798">
    <property type="term" value="F:hydrolase activity, acting on glycosyl bonds"/>
    <property type="evidence" value="ECO:0007669"/>
    <property type="project" value="InterPro"/>
</dbReference>
<keyword evidence="3" id="KW-0472">Membrane</keyword>
<evidence type="ECO:0000256" key="2">
    <source>
        <dbReference type="SAM" id="MobiDB-lite"/>
    </source>
</evidence>
<feature type="compositionally biased region" description="Low complexity" evidence="2">
    <location>
        <begin position="151"/>
        <end position="170"/>
    </location>
</feature>
<dbReference type="InterPro" id="IPR012902">
    <property type="entry name" value="N_methyl_site"/>
</dbReference>
<reference evidence="5 6" key="1">
    <citation type="journal article" date="2016" name="Nat. Commun.">
        <title>Thousands of microbial genomes shed light on interconnected biogeochemical processes in an aquifer system.</title>
        <authorList>
            <person name="Anantharaman K."/>
            <person name="Brown C.T."/>
            <person name="Hug L.A."/>
            <person name="Sharon I."/>
            <person name="Castelle C.J."/>
            <person name="Probst A.J."/>
            <person name="Thomas B.C."/>
            <person name="Singh A."/>
            <person name="Wilkins M.J."/>
            <person name="Karaoz U."/>
            <person name="Brodie E.L."/>
            <person name="Williams K.H."/>
            <person name="Hubbard S.S."/>
            <person name="Banfield J.F."/>
        </authorList>
    </citation>
    <scope>NUCLEOTIDE SEQUENCE [LARGE SCALE GENOMIC DNA]</scope>
</reference>
<dbReference type="Proteomes" id="UP000177091">
    <property type="component" value="Unassembled WGS sequence"/>
</dbReference>
<evidence type="ECO:0000313" key="5">
    <source>
        <dbReference type="EMBL" id="OGM03934.1"/>
    </source>
</evidence>
<protein>
    <recommendedName>
        <fullName evidence="4">CBM-cenC domain-containing protein</fullName>
    </recommendedName>
</protein>
<proteinExistence type="predicted"/>
<dbReference type="InterPro" id="IPR045584">
    <property type="entry name" value="Pilin-like"/>
</dbReference>
<dbReference type="NCBIfam" id="TIGR02532">
    <property type="entry name" value="IV_pilin_GFxxxE"/>
    <property type="match status" value="1"/>
</dbReference>
<sequence length="328" mass="33901">MAKSKYKKFFGFTLLELLVSISIIGVLAGLALVSFTGSQRQARDTQRKSDIQQYSAALETDANEANGLYPVYLAATSLVTVCTNDLSLSICPEDPGTGGQYLYQSNSGGSKYVIWSNIEGLSNYWVACSNGVVGESTVAPSGGDCPIADVTPTALPTSPPATNTPTSAPASPTPTPSGPTPTPIPGGNLLINPGFESGNTGWAGIGSGGASVVTTQFHSGVQSLEIIQPASGSKSVRQTVFVTEGQNYLLSGWIKSALTATSANISVFWRNSAGSIFWTSNVGAQSGTKNWTQYSTNFTAPATAVSALFQVGVGAGAGSAWFDDLVLQ</sequence>
<comment type="caution">
    <text evidence="5">The sequence shown here is derived from an EMBL/GenBank/DDBJ whole genome shotgun (WGS) entry which is preliminary data.</text>
</comment>
<keyword evidence="3" id="KW-0812">Transmembrane</keyword>
<keyword evidence="1" id="KW-0378">Hydrolase</keyword>
<feature type="transmembrane region" description="Helical" evidence="3">
    <location>
        <begin position="12"/>
        <end position="35"/>
    </location>
</feature>
<dbReference type="Pfam" id="PF02018">
    <property type="entry name" value="CBM_4_9"/>
    <property type="match status" value="1"/>
</dbReference>
<dbReference type="SUPFAM" id="SSF54523">
    <property type="entry name" value="Pili subunits"/>
    <property type="match status" value="1"/>
</dbReference>
<dbReference type="SUPFAM" id="SSF49785">
    <property type="entry name" value="Galactose-binding domain-like"/>
    <property type="match status" value="1"/>
</dbReference>
<feature type="compositionally biased region" description="Pro residues" evidence="2">
    <location>
        <begin position="171"/>
        <end position="184"/>
    </location>
</feature>
<feature type="domain" description="CBM-cenC" evidence="4">
    <location>
        <begin position="187"/>
        <end position="312"/>
    </location>
</feature>
<accession>A0A1F7WM65</accession>